<organism evidence="10 11">
    <name type="scientific">Dyadobacter luteus</name>
    <dbReference type="NCBI Taxonomy" id="2259619"/>
    <lineage>
        <taxon>Bacteria</taxon>
        <taxon>Pseudomonadati</taxon>
        <taxon>Bacteroidota</taxon>
        <taxon>Cytophagia</taxon>
        <taxon>Cytophagales</taxon>
        <taxon>Spirosomataceae</taxon>
        <taxon>Dyadobacter</taxon>
    </lineage>
</organism>
<dbReference type="GO" id="GO:0005737">
    <property type="term" value="C:cytoplasm"/>
    <property type="evidence" value="ECO:0007669"/>
    <property type="project" value="UniProtKB-SubCell"/>
</dbReference>
<dbReference type="Proteomes" id="UP000256373">
    <property type="component" value="Unassembled WGS sequence"/>
</dbReference>
<evidence type="ECO:0000256" key="2">
    <source>
        <dbReference type="ARBA" id="ARBA00000967"/>
    </source>
</evidence>
<dbReference type="Pfam" id="PF00883">
    <property type="entry name" value="Peptidase_M17"/>
    <property type="match status" value="1"/>
</dbReference>
<comment type="catalytic activity">
    <reaction evidence="1 8">
        <text>Release of an N-terminal amino acid, Xaa-|-Yaa-, in which Xaa is preferably Leu, but may be other amino acids including Pro although not Arg or Lys, and Yaa may be Pro. Amino acid amides and methyl esters are also readily hydrolyzed, but rates on arylamides are exceedingly low.</text>
        <dbReference type="EC" id="3.4.11.1"/>
    </reaction>
</comment>
<dbReference type="RefSeq" id="WP_115833809.1">
    <property type="nucleotide sequence ID" value="NZ_QNUL01000033.1"/>
</dbReference>
<dbReference type="GO" id="GO:0006508">
    <property type="term" value="P:proteolysis"/>
    <property type="evidence" value="ECO:0007669"/>
    <property type="project" value="UniProtKB-KW"/>
</dbReference>
<feature type="active site" evidence="8">
    <location>
        <position position="243"/>
    </location>
</feature>
<keyword evidence="5 8" id="KW-0645">Protease</keyword>
<dbReference type="Gene3D" id="3.40.630.10">
    <property type="entry name" value="Zn peptidases"/>
    <property type="match status" value="1"/>
</dbReference>
<comment type="catalytic activity">
    <reaction evidence="2 8">
        <text>Release of an N-terminal amino acid, preferentially leucine, but not glutamic or aspartic acids.</text>
        <dbReference type="EC" id="3.4.11.10"/>
    </reaction>
</comment>
<evidence type="ECO:0000313" key="11">
    <source>
        <dbReference type="Proteomes" id="UP000256373"/>
    </source>
</evidence>
<dbReference type="EMBL" id="QNUL01000033">
    <property type="protein sequence ID" value="REA56890.1"/>
    <property type="molecule type" value="Genomic_DNA"/>
</dbReference>
<sequence length="467" mass="51229">MIIRQVNHTEEDTLIIKVFREGQEPSNQSMFRAEKGEIWWYSSQELWLGLGKDLKLPNLLKVFRSLFFKRKDRWPAHIILDARIFSIEEIELAVNGILLAGYNLQLYKSEPKLPSPFFGVKGQLDIWSEQDSEETGRAIDLAQKTAAVQVRIMDLMNAPANYKTPQTLGQWAVDSGEANHYGVTILDKKDLQQMGMHALLAVSKGSDVPPVMIVTDYKPPHYEKTVAFVGKGVTFDTGGISIKPSANMHLMKSDMGGAGAVLGIVELVAQLQIPVRVIGIIPSTENSVDGSAMKPGDVIGSYAGKTIEVIDTDAEGRLILADGLAYAVKHFSPDILIDLATLTGSVIQTLGYEAAGLFTPNDDLARELTLAGEKTGERLWRLPVWDEYKEEISSDIADLKNYHGKPLAGAIVAAKFLEVFTASHGAWAHLDIAGTVFGDNEFAPGRAGTAYGVRLLRAFLYTLTARN</sequence>
<protein>
    <recommendedName>
        <fullName evidence="8">Probable cytosol aminopeptidase</fullName>
        <ecNumber evidence="8">3.4.11.1</ecNumber>
    </recommendedName>
    <alternativeName>
        <fullName evidence="8">Leucine aminopeptidase</fullName>
        <shortName evidence="8">LAP</shortName>
        <ecNumber evidence="8">3.4.11.10</ecNumber>
    </alternativeName>
    <alternativeName>
        <fullName evidence="8">Leucyl aminopeptidase</fullName>
    </alternativeName>
</protein>
<comment type="caution">
    <text evidence="10">The sequence shown here is derived from an EMBL/GenBank/DDBJ whole genome shotgun (WGS) entry which is preliminary data.</text>
</comment>
<evidence type="ECO:0000259" key="9">
    <source>
        <dbReference type="Pfam" id="PF00883"/>
    </source>
</evidence>
<dbReference type="GO" id="GO:0070006">
    <property type="term" value="F:metalloaminopeptidase activity"/>
    <property type="evidence" value="ECO:0007669"/>
    <property type="project" value="InterPro"/>
</dbReference>
<dbReference type="PANTHER" id="PTHR11963:SF23">
    <property type="entry name" value="CYTOSOL AMINOPEPTIDASE"/>
    <property type="match status" value="1"/>
</dbReference>
<dbReference type="OrthoDB" id="9809354at2"/>
<proteinExistence type="inferred from homology"/>
<evidence type="ECO:0000256" key="4">
    <source>
        <dbReference type="ARBA" id="ARBA00022438"/>
    </source>
</evidence>
<comment type="function">
    <text evidence="8">Presumably involved in the processing and regular turnover of intracellular proteins. Catalyzes the removal of unsubstituted N-terminal amino acids from various peptides.</text>
</comment>
<feature type="binding site" evidence="8">
    <location>
        <position position="315"/>
    </location>
    <ligand>
        <name>Mn(2+)</name>
        <dbReference type="ChEBI" id="CHEBI:29035"/>
        <label>2</label>
    </ligand>
</feature>
<feature type="binding site" evidence="8">
    <location>
        <position position="231"/>
    </location>
    <ligand>
        <name>Mn(2+)</name>
        <dbReference type="ChEBI" id="CHEBI:29035"/>
        <label>2</label>
    </ligand>
</feature>
<keyword evidence="11" id="KW-1185">Reference proteome</keyword>
<name>A0A3D8Y412_9BACT</name>
<dbReference type="InterPro" id="IPR023042">
    <property type="entry name" value="Peptidase_M17_leu_NH2_pept"/>
</dbReference>
<feature type="domain" description="Cytosol aminopeptidase" evidence="9">
    <location>
        <begin position="154"/>
        <end position="456"/>
    </location>
</feature>
<dbReference type="PANTHER" id="PTHR11963">
    <property type="entry name" value="LEUCINE AMINOPEPTIDASE-RELATED"/>
    <property type="match status" value="1"/>
</dbReference>
<dbReference type="InterPro" id="IPR011356">
    <property type="entry name" value="Leucine_aapep/pepB"/>
</dbReference>
<dbReference type="GO" id="GO:0030145">
    <property type="term" value="F:manganese ion binding"/>
    <property type="evidence" value="ECO:0007669"/>
    <property type="project" value="UniProtKB-UniRule"/>
</dbReference>
<feature type="binding site" evidence="8">
    <location>
        <position position="236"/>
    </location>
    <ligand>
        <name>Mn(2+)</name>
        <dbReference type="ChEBI" id="CHEBI:29035"/>
        <label>1</label>
    </ligand>
</feature>
<accession>A0A3D8Y412</accession>
<feature type="binding site" evidence="8">
    <location>
        <position position="254"/>
    </location>
    <ligand>
        <name>Mn(2+)</name>
        <dbReference type="ChEBI" id="CHEBI:29035"/>
        <label>2</label>
    </ligand>
</feature>
<gene>
    <name evidence="8" type="primary">pepA</name>
    <name evidence="10" type="ORF">DSL64_25615</name>
</gene>
<keyword evidence="8" id="KW-0479">Metal-binding</keyword>
<feature type="binding site" evidence="8">
    <location>
        <position position="236"/>
    </location>
    <ligand>
        <name>Mn(2+)</name>
        <dbReference type="ChEBI" id="CHEBI:29035"/>
        <label>2</label>
    </ligand>
</feature>
<keyword evidence="7 8" id="KW-0464">Manganese</keyword>
<evidence type="ECO:0000256" key="6">
    <source>
        <dbReference type="ARBA" id="ARBA00022801"/>
    </source>
</evidence>
<evidence type="ECO:0000313" key="10">
    <source>
        <dbReference type="EMBL" id="REA56890.1"/>
    </source>
</evidence>
<dbReference type="SUPFAM" id="SSF53187">
    <property type="entry name" value="Zn-dependent exopeptidases"/>
    <property type="match status" value="1"/>
</dbReference>
<feature type="binding site" evidence="8">
    <location>
        <position position="315"/>
    </location>
    <ligand>
        <name>Mn(2+)</name>
        <dbReference type="ChEBI" id="CHEBI:29035"/>
        <label>1</label>
    </ligand>
</feature>
<dbReference type="CDD" id="cd00433">
    <property type="entry name" value="Peptidase_M17"/>
    <property type="match status" value="1"/>
</dbReference>
<dbReference type="PRINTS" id="PR00481">
    <property type="entry name" value="LAMNOPPTDASE"/>
</dbReference>
<dbReference type="EC" id="3.4.11.10" evidence="8"/>
<keyword evidence="6 8" id="KW-0378">Hydrolase</keyword>
<keyword evidence="8" id="KW-0963">Cytoplasm</keyword>
<evidence type="ECO:0000256" key="7">
    <source>
        <dbReference type="ARBA" id="ARBA00023211"/>
    </source>
</evidence>
<evidence type="ECO:0000256" key="3">
    <source>
        <dbReference type="ARBA" id="ARBA00009528"/>
    </source>
</evidence>
<evidence type="ECO:0000256" key="5">
    <source>
        <dbReference type="ARBA" id="ARBA00022670"/>
    </source>
</evidence>
<reference evidence="10 11" key="1">
    <citation type="submission" date="2018-07" db="EMBL/GenBank/DDBJ databases">
        <title>Dyadobacter roseus sp. nov., isolated from rose rhizosphere soil.</title>
        <authorList>
            <person name="Chen L."/>
        </authorList>
    </citation>
    <scope>NUCLEOTIDE SEQUENCE [LARGE SCALE GENOMIC DNA]</scope>
    <source>
        <strain evidence="10 11">RS19</strain>
    </source>
</reference>
<evidence type="ECO:0000256" key="8">
    <source>
        <dbReference type="HAMAP-Rule" id="MF_00181"/>
    </source>
</evidence>
<evidence type="ECO:0000256" key="1">
    <source>
        <dbReference type="ARBA" id="ARBA00000135"/>
    </source>
</evidence>
<feature type="active site" evidence="8">
    <location>
        <position position="317"/>
    </location>
</feature>
<comment type="subcellular location">
    <subcellularLocation>
        <location evidence="8">Cytoplasm</location>
    </subcellularLocation>
</comment>
<comment type="similarity">
    <text evidence="3 8">Belongs to the peptidase M17 family.</text>
</comment>
<comment type="cofactor">
    <cofactor evidence="8">
        <name>Mn(2+)</name>
        <dbReference type="ChEBI" id="CHEBI:29035"/>
    </cofactor>
    <text evidence="8">Binds 2 manganese ions per subunit.</text>
</comment>
<dbReference type="EC" id="3.4.11.1" evidence="8"/>
<dbReference type="InterPro" id="IPR000819">
    <property type="entry name" value="Peptidase_M17_C"/>
</dbReference>
<dbReference type="AlphaFoldDB" id="A0A3D8Y412"/>
<dbReference type="HAMAP" id="MF_00181">
    <property type="entry name" value="Cytosol_peptidase_M17"/>
    <property type="match status" value="1"/>
</dbReference>
<keyword evidence="4 8" id="KW-0031">Aminopeptidase</keyword>
<feature type="binding site" evidence="8">
    <location>
        <position position="313"/>
    </location>
    <ligand>
        <name>Mn(2+)</name>
        <dbReference type="ChEBI" id="CHEBI:29035"/>
        <label>1</label>
    </ligand>
</feature>